<dbReference type="InterPro" id="IPR051908">
    <property type="entry name" value="Ribosomal_N-acetyltransferase"/>
</dbReference>
<dbReference type="AlphaFoldDB" id="A0A7Y9IVU1"/>
<evidence type="ECO:0000313" key="2">
    <source>
        <dbReference type="EMBL" id="NYE84005.1"/>
    </source>
</evidence>
<keyword evidence="3" id="KW-1185">Reference proteome</keyword>
<dbReference type="GO" id="GO:1990189">
    <property type="term" value="F:protein N-terminal-serine acetyltransferase activity"/>
    <property type="evidence" value="ECO:0007669"/>
    <property type="project" value="TreeGrafter"/>
</dbReference>
<name>A0A7Y9IVU1_9BURK</name>
<dbReference type="PROSITE" id="PS51186">
    <property type="entry name" value="GNAT"/>
    <property type="match status" value="1"/>
</dbReference>
<evidence type="ECO:0000259" key="1">
    <source>
        <dbReference type="PROSITE" id="PS51186"/>
    </source>
</evidence>
<gene>
    <name evidence="2" type="ORF">FHW18_003276</name>
</gene>
<evidence type="ECO:0000313" key="3">
    <source>
        <dbReference type="Proteomes" id="UP000542125"/>
    </source>
</evidence>
<dbReference type="Gene3D" id="3.40.630.30">
    <property type="match status" value="1"/>
</dbReference>
<dbReference type="Proteomes" id="UP000542125">
    <property type="component" value="Unassembled WGS sequence"/>
</dbReference>
<organism evidence="2 3">
    <name type="scientific">Pigmentiphaga litoralis</name>
    <dbReference type="NCBI Taxonomy" id="516702"/>
    <lineage>
        <taxon>Bacteria</taxon>
        <taxon>Pseudomonadati</taxon>
        <taxon>Pseudomonadota</taxon>
        <taxon>Betaproteobacteria</taxon>
        <taxon>Burkholderiales</taxon>
        <taxon>Alcaligenaceae</taxon>
        <taxon>Pigmentiphaga</taxon>
    </lineage>
</organism>
<feature type="domain" description="N-acetyltransferase" evidence="1">
    <location>
        <begin position="9"/>
        <end position="178"/>
    </location>
</feature>
<dbReference type="GO" id="GO:0005737">
    <property type="term" value="C:cytoplasm"/>
    <property type="evidence" value="ECO:0007669"/>
    <property type="project" value="TreeGrafter"/>
</dbReference>
<sequence length="181" mass="20172">MLPLDSAHLCIRPFRQADADAFADAVFESVGSLMAWMPWCHADYTTDEAREWFALCADNLQSETSYEFGIFTPDGKTLLGGISINQINREHNYGNIGYWIRASRQRQGLASEAVGVIAAYGFRELGLTRLEILAQVDNTASRRVAEKAGATFECVSRNRLWFDGRPCDAAMYALIPPPDDL</sequence>
<dbReference type="InterPro" id="IPR000182">
    <property type="entry name" value="GNAT_dom"/>
</dbReference>
<dbReference type="PANTHER" id="PTHR43441">
    <property type="entry name" value="RIBOSOMAL-PROTEIN-SERINE ACETYLTRANSFERASE"/>
    <property type="match status" value="1"/>
</dbReference>
<accession>A0A7Y9IVU1</accession>
<keyword evidence="2" id="KW-0808">Transferase</keyword>
<dbReference type="SUPFAM" id="SSF55729">
    <property type="entry name" value="Acyl-CoA N-acyltransferases (Nat)"/>
    <property type="match status" value="1"/>
</dbReference>
<dbReference type="GO" id="GO:0008999">
    <property type="term" value="F:protein-N-terminal-alanine acetyltransferase activity"/>
    <property type="evidence" value="ECO:0007669"/>
    <property type="project" value="TreeGrafter"/>
</dbReference>
<dbReference type="RefSeq" id="WP_179587746.1">
    <property type="nucleotide sequence ID" value="NZ_JACBYR010000001.1"/>
</dbReference>
<reference evidence="2 3" key="1">
    <citation type="submission" date="2020-07" db="EMBL/GenBank/DDBJ databases">
        <title>Genomic Encyclopedia of Type Strains, Phase IV (KMG-V): Genome sequencing to study the core and pangenomes of soil and plant-associated prokaryotes.</title>
        <authorList>
            <person name="Whitman W."/>
        </authorList>
    </citation>
    <scope>NUCLEOTIDE SEQUENCE [LARGE SCALE GENOMIC DNA]</scope>
    <source>
        <strain evidence="2 3">SAS40</strain>
    </source>
</reference>
<dbReference type="Pfam" id="PF13302">
    <property type="entry name" value="Acetyltransf_3"/>
    <property type="match status" value="1"/>
</dbReference>
<proteinExistence type="predicted"/>
<dbReference type="InterPro" id="IPR016181">
    <property type="entry name" value="Acyl_CoA_acyltransferase"/>
</dbReference>
<dbReference type="PANTHER" id="PTHR43441:SF10">
    <property type="entry name" value="ACETYLTRANSFERASE"/>
    <property type="match status" value="1"/>
</dbReference>
<protein>
    <submittedName>
        <fullName evidence="2">RimJ/RimL family protein N-acetyltransferase</fullName>
    </submittedName>
</protein>
<dbReference type="EMBL" id="JACBYR010000001">
    <property type="protein sequence ID" value="NYE84005.1"/>
    <property type="molecule type" value="Genomic_DNA"/>
</dbReference>
<comment type="caution">
    <text evidence="2">The sequence shown here is derived from an EMBL/GenBank/DDBJ whole genome shotgun (WGS) entry which is preliminary data.</text>
</comment>